<protein>
    <submittedName>
        <fullName evidence="4">Uncharacterized protein LOC124625976 isoform X3</fullName>
    </submittedName>
</protein>
<feature type="region of interest" description="Disordered" evidence="1">
    <location>
        <begin position="367"/>
        <end position="400"/>
    </location>
</feature>
<feature type="compositionally biased region" description="Basic and acidic residues" evidence="1">
    <location>
        <begin position="484"/>
        <end position="502"/>
    </location>
</feature>
<proteinExistence type="predicted"/>
<dbReference type="PANTHER" id="PTHR47639:SF1">
    <property type="entry name" value="BTB_POZ DOMAIN-CONTAINING PROTEIN 18"/>
    <property type="match status" value="1"/>
</dbReference>
<gene>
    <name evidence="4" type="primary">LOC124625976</name>
</gene>
<dbReference type="AlphaFoldDB" id="A0A979EZF5"/>
<dbReference type="Proteomes" id="UP000221080">
    <property type="component" value="Chromosome 8"/>
</dbReference>
<feature type="compositionally biased region" description="Basic and acidic residues" evidence="1">
    <location>
        <begin position="553"/>
        <end position="569"/>
    </location>
</feature>
<feature type="compositionally biased region" description="Basic and acidic residues" evidence="1">
    <location>
        <begin position="529"/>
        <end position="546"/>
    </location>
</feature>
<organism evidence="3 4">
    <name type="scientific">Ictalurus punctatus</name>
    <name type="common">Channel catfish</name>
    <name type="synonym">Silurus punctatus</name>
    <dbReference type="NCBI Taxonomy" id="7998"/>
    <lineage>
        <taxon>Eukaryota</taxon>
        <taxon>Metazoa</taxon>
        <taxon>Chordata</taxon>
        <taxon>Craniata</taxon>
        <taxon>Vertebrata</taxon>
        <taxon>Euteleostomi</taxon>
        <taxon>Actinopterygii</taxon>
        <taxon>Neopterygii</taxon>
        <taxon>Teleostei</taxon>
        <taxon>Ostariophysi</taxon>
        <taxon>Siluriformes</taxon>
        <taxon>Ictaluridae</taxon>
        <taxon>Ictalurus</taxon>
    </lineage>
</organism>
<accession>A0A979EZF5</accession>
<reference evidence="4" key="2">
    <citation type="submission" date="2025-08" db="UniProtKB">
        <authorList>
            <consortium name="RefSeq"/>
        </authorList>
    </citation>
    <scope>IDENTIFICATION</scope>
    <source>
        <tissue evidence="4">Blood</tissue>
    </source>
</reference>
<keyword evidence="3" id="KW-1185">Reference proteome</keyword>
<evidence type="ECO:0000259" key="2">
    <source>
        <dbReference type="PROSITE" id="PS50097"/>
    </source>
</evidence>
<dbReference type="InterPro" id="IPR000210">
    <property type="entry name" value="BTB/POZ_dom"/>
</dbReference>
<dbReference type="SMART" id="SM00225">
    <property type="entry name" value="BTB"/>
    <property type="match status" value="1"/>
</dbReference>
<evidence type="ECO:0000313" key="3">
    <source>
        <dbReference type="Proteomes" id="UP000221080"/>
    </source>
</evidence>
<sequence>MLQFETLLLRQLQKQQNRDEFCDTVLQTQGVSVPVHSCVLSAFSPRLYGTLSSMPVPMTGQRRLIELQAVDACTLLSLVSLLYSGQLHENREQVLSAAQTLGIEVPQWQEEERHGGKVGRRKDPDQEVEKEVDAREWDDRMTRRMEEGSGGEKEKIRESSTQTECGRETDERSAQTDLACSEHQSIQTVCLIDQSTCSTNQELLGYMDIHDPALALQNDPPHSRRPRGCPRLRPLLPASRSFSSMMPTELGTVDTTELDLLHTVTPTPAAQMEPVQSIDTFLDDLVTGLHFLPPEDNQTNQQDLTSSTTSSDPPILKAMYPNSHSVKPTDPKQHLEGELCDILDHFLMTFEQQVGCCGLDLGDETLTNQSSDKSDPSTDPWKNTPKTYSQLQPHNPHLHHQKPQANFLYTSSTLSTQPQFTPMVNPSVAENTNGRDGQIHAAEVQKPSTDQNIMQQFENRRLTRSQKRKLETALISLQTPVKTKGIEKQGADTKKKGQRDDLGQSEACVNKSGVNNLDKNNKYSATKACSKERQAGARQKRQEVNRLGRRKRSVENRSHRMDGFYESKKSPQKGRPTIHGGGKRKKNVGEDHEETKHISNGYQACQSSVKSQIGGNCIEIASSAMEKVRMLLQLQSEEEDVSANESVGIYEENKVGNGRLVNHKERLPVENSLQGHLGEMQKPADEGRIAVNGDGQARRSSVVEASQRHEDEERMANGLRPFRLNLPSNAGTMHKMADLTLDIGYAPGLTSTARLSHTQACQELLGPHTSTKDLLQLAGSSVDEDEDVDVLEVSSLNSALPAVSTVILGVDLSTEEEEEDDVEEDVEIDVLGLEPD</sequence>
<dbReference type="InterPro" id="IPR042915">
    <property type="entry name" value="BTBD18"/>
</dbReference>
<feature type="region of interest" description="Disordered" evidence="1">
    <location>
        <begin position="484"/>
        <end position="590"/>
    </location>
</feature>
<dbReference type="SUPFAM" id="SSF54695">
    <property type="entry name" value="POZ domain"/>
    <property type="match status" value="1"/>
</dbReference>
<dbReference type="GO" id="GO:0032968">
    <property type="term" value="P:positive regulation of transcription elongation by RNA polymerase II"/>
    <property type="evidence" value="ECO:0007669"/>
    <property type="project" value="InterPro"/>
</dbReference>
<feature type="domain" description="BTB" evidence="2">
    <location>
        <begin position="22"/>
        <end position="91"/>
    </location>
</feature>
<feature type="region of interest" description="Disordered" evidence="1">
    <location>
        <begin position="109"/>
        <end position="170"/>
    </location>
</feature>
<feature type="compositionally biased region" description="Polar residues" evidence="1">
    <location>
        <begin position="512"/>
        <end position="524"/>
    </location>
</feature>
<feature type="compositionally biased region" description="Polar residues" evidence="1">
    <location>
        <begin position="380"/>
        <end position="389"/>
    </location>
</feature>
<feature type="region of interest" description="Disordered" evidence="1">
    <location>
        <begin position="292"/>
        <end position="332"/>
    </location>
</feature>
<dbReference type="PROSITE" id="PS50097">
    <property type="entry name" value="BTB"/>
    <property type="match status" value="1"/>
</dbReference>
<evidence type="ECO:0000313" key="4">
    <source>
        <dbReference type="RefSeq" id="XP_047013276.1"/>
    </source>
</evidence>
<dbReference type="PANTHER" id="PTHR47639">
    <property type="entry name" value="BTB/POZ DOMAIN-CONTAINING PROTEIN 18"/>
    <property type="match status" value="1"/>
</dbReference>
<dbReference type="Pfam" id="PF00651">
    <property type="entry name" value="BTB"/>
    <property type="match status" value="1"/>
</dbReference>
<feature type="compositionally biased region" description="Basic and acidic residues" evidence="1">
    <location>
        <begin position="110"/>
        <end position="158"/>
    </location>
</feature>
<dbReference type="InterPro" id="IPR011333">
    <property type="entry name" value="SKP1/BTB/POZ_sf"/>
</dbReference>
<dbReference type="GeneID" id="124625976"/>
<dbReference type="Gene3D" id="3.30.710.10">
    <property type="entry name" value="Potassium Channel Kv1.1, Chain A"/>
    <property type="match status" value="1"/>
</dbReference>
<dbReference type="RefSeq" id="XP_047013276.1">
    <property type="nucleotide sequence ID" value="XM_047157320.2"/>
</dbReference>
<evidence type="ECO:0000256" key="1">
    <source>
        <dbReference type="SAM" id="MobiDB-lite"/>
    </source>
</evidence>
<reference evidence="3" key="1">
    <citation type="journal article" date="2016" name="Nat. Commun.">
        <title>The channel catfish genome sequence provides insights into the evolution of scale formation in teleosts.</title>
        <authorList>
            <person name="Liu Z."/>
            <person name="Liu S."/>
            <person name="Yao J."/>
            <person name="Bao L."/>
            <person name="Zhang J."/>
            <person name="Li Y."/>
            <person name="Jiang C."/>
            <person name="Sun L."/>
            <person name="Wang R."/>
            <person name="Zhang Y."/>
            <person name="Zhou T."/>
            <person name="Zeng Q."/>
            <person name="Fu Q."/>
            <person name="Gao S."/>
            <person name="Li N."/>
            <person name="Koren S."/>
            <person name="Jiang Y."/>
            <person name="Zimin A."/>
            <person name="Xu P."/>
            <person name="Phillippy A.M."/>
            <person name="Geng X."/>
            <person name="Song L."/>
            <person name="Sun F."/>
            <person name="Li C."/>
            <person name="Wang X."/>
            <person name="Chen A."/>
            <person name="Jin Y."/>
            <person name="Yuan Z."/>
            <person name="Yang Y."/>
            <person name="Tan S."/>
            <person name="Peatman E."/>
            <person name="Lu J."/>
            <person name="Qin Z."/>
            <person name="Dunham R."/>
            <person name="Li Z."/>
            <person name="Sonstegard T."/>
            <person name="Feng J."/>
            <person name="Danzmann R.G."/>
            <person name="Schroeder S."/>
            <person name="Scheffler B."/>
            <person name="Duke M.V."/>
            <person name="Ballard L."/>
            <person name="Kucuktas H."/>
            <person name="Kaltenboeck L."/>
            <person name="Liu H."/>
            <person name="Armbruster J."/>
            <person name="Xie Y."/>
            <person name="Kirby M.L."/>
            <person name="Tian Y."/>
            <person name="Flanagan M.E."/>
            <person name="Mu W."/>
            <person name="Waldbieser G.C."/>
        </authorList>
    </citation>
    <scope>NUCLEOTIDE SEQUENCE [LARGE SCALE GENOMIC DNA]</scope>
    <source>
        <strain evidence="3">SDA103</strain>
    </source>
</reference>
<name>A0A979EZF5_ICTPU</name>